<keyword evidence="6" id="KW-0963">Cytoplasm</keyword>
<dbReference type="PANTHER" id="PTHR13803">
    <property type="entry name" value="SEC24-RELATED PROTEIN"/>
    <property type="match status" value="1"/>
</dbReference>
<dbReference type="InterPro" id="IPR006895">
    <property type="entry name" value="Znf_Sec23_Sec24"/>
</dbReference>
<feature type="domain" description="Sec23/Sec24 trunk" evidence="15">
    <location>
        <begin position="550"/>
        <end position="786"/>
    </location>
</feature>
<dbReference type="EMBL" id="JAAAJA010000051">
    <property type="protein sequence ID" value="KAG0264415.1"/>
    <property type="molecule type" value="Genomic_DNA"/>
</dbReference>
<feature type="compositionally biased region" description="Polar residues" evidence="12">
    <location>
        <begin position="77"/>
        <end position="86"/>
    </location>
</feature>
<keyword evidence="9" id="KW-0653">Protein transport</keyword>
<evidence type="ECO:0000256" key="4">
    <source>
        <dbReference type="ARBA" id="ARBA00008334"/>
    </source>
</evidence>
<feature type="domain" description="Gelsolin-like" evidence="13">
    <location>
        <begin position="1017"/>
        <end position="1087"/>
    </location>
</feature>
<name>A0A9P6QD06_9FUNG</name>
<dbReference type="Gene3D" id="3.40.50.410">
    <property type="entry name" value="von Willebrand factor, type A domain"/>
    <property type="match status" value="1"/>
</dbReference>
<dbReference type="Gene3D" id="3.40.20.10">
    <property type="entry name" value="Severin"/>
    <property type="match status" value="1"/>
</dbReference>
<dbReference type="InterPro" id="IPR029006">
    <property type="entry name" value="ADF-H/Gelsolin-like_dom_sf"/>
</dbReference>
<dbReference type="AlphaFoldDB" id="A0A9P6QD06"/>
<dbReference type="InterPro" id="IPR007123">
    <property type="entry name" value="Gelsolin-like_dom"/>
</dbReference>
<evidence type="ECO:0000256" key="9">
    <source>
        <dbReference type="ARBA" id="ARBA00022927"/>
    </source>
</evidence>
<evidence type="ECO:0000259" key="14">
    <source>
        <dbReference type="Pfam" id="PF04810"/>
    </source>
</evidence>
<feature type="domain" description="Sec23/Sec24 beta-sandwich" evidence="17">
    <location>
        <begin position="795"/>
        <end position="877"/>
    </location>
</feature>
<evidence type="ECO:0000256" key="12">
    <source>
        <dbReference type="SAM" id="MobiDB-lite"/>
    </source>
</evidence>
<keyword evidence="19" id="KW-1185">Reference proteome</keyword>
<evidence type="ECO:0000256" key="11">
    <source>
        <dbReference type="ARBA" id="ARBA00023136"/>
    </source>
</evidence>
<dbReference type="InterPro" id="IPR041742">
    <property type="entry name" value="Sec24-like_trunk_dom"/>
</dbReference>
<protein>
    <submittedName>
        <fullName evidence="18">COPII subunit</fullName>
    </submittedName>
</protein>
<sequence>MRPAQAPPPRPGFRPPQHGAQQQQFQQHSPQQQQQHPGVARPMPPGQQPMNYRPMNAGPRPANTPAGMPRPPHHQDPNSPHLQQSALRRPSAAGGPMPPSPSNQRPPLANPPFGSHPNQQPQNGAPLFQRPPPIGGMQRASSPMMRPTNVSQPGSPAMARPYQSPHIQARPPSGQFMGQGQQVAPGSPGMNPMGYNPGPPNGQNPSQPPTPKLQSQQYQQHQQHQQPQQHLQQQSPQYQQQDHHLPQQGQDYGAPNAGLMGGPPTPAPQAGTHKPKRMYPTGSNVYSEPAPGYDSTPNGGFQSGAGMPPPPYAGTDPTQPGAQQGSQFFVPGETQAPAFGQSVPAYQQGLQPLAGQPLQPNMNQLDGQMGAMNVGNAGFGGQGVSPMSTVALMGTAPKILDLDAPPPTINLPATAAITQSPYANCDPSYKRSTLNAIPATSQLLTKSRLPFGLVITPYRSVKEGEEPVPVVSDSIIARCRRCRTYINPFVKFVEGGQRWKCNMCYTLNEVPSSFDYHPQTQKHVDRWQRKELNHAVVEYIAPTEYMVRPPQPLVYMFVIDVSYPAIQCGMVATAVTTILESLDRIPNDEGRTKIGIITVDSSIHFYNLNTVSGEPQMLVVSDLEEPFLPQPQDLLCNLSECRSTLETLLKRMSDMFKDTQNVGNALGPALNSAYKLISPIGGKILCLQASLPNLEVGALKMREDARLLGTSKESTLLQSASPFYKSFAVECSKSQVCVDMFLFGSQYSDVATLSCLPRFTGGSTFFYPAFTAAKSEDALKFAHELAEFLSQRIALEAVMRVRASKGLRMSAFYGNFFVRSTDLLSLPNVPRDQSYSIELSYDDNLTIPIVCFQTALLHTSSSGERRIRVLTLALPVTTSLSELYMSADQVAIATLLSCKAVERGMNSKLDDARDALTNKCVDLLGVYKTHMTASSSGATPNLQICDNLKLLPLLTLGMLKHVALRGGSQIPSDLRSYAMHLLSTLPSQCLIPFIHPRFYSLHDMPEHCGTIGADGIEMPQAMNLSSERLTRSGLFMLEDGQNIFLWIGREAVPQLCMDLFGVPNYESVRGGKTTLPALDSDFNQRVNLIIGKTREMRRTAYYPQLYVIKEDGDAALRLWFLSHLIEDRAEPIMSYYQYLGHLKDRVNSGSF</sequence>
<dbReference type="InterPro" id="IPR036180">
    <property type="entry name" value="Gelsolin-like_dom_sf"/>
</dbReference>
<keyword evidence="5" id="KW-0813">Transport</keyword>
<dbReference type="Pfam" id="PF04810">
    <property type="entry name" value="zf-Sec23_Sec24"/>
    <property type="match status" value="1"/>
</dbReference>
<feature type="compositionally biased region" description="Low complexity" evidence="12">
    <location>
        <begin position="213"/>
        <end position="251"/>
    </location>
</feature>
<dbReference type="Pfam" id="PF00626">
    <property type="entry name" value="Gelsolin"/>
    <property type="match status" value="1"/>
</dbReference>
<evidence type="ECO:0000313" key="19">
    <source>
        <dbReference type="Proteomes" id="UP000726737"/>
    </source>
</evidence>
<organism evidence="18 19">
    <name type="scientific">Mortierella polycephala</name>
    <dbReference type="NCBI Taxonomy" id="41804"/>
    <lineage>
        <taxon>Eukaryota</taxon>
        <taxon>Fungi</taxon>
        <taxon>Fungi incertae sedis</taxon>
        <taxon>Mucoromycota</taxon>
        <taxon>Mortierellomycotina</taxon>
        <taxon>Mortierellomycetes</taxon>
        <taxon>Mortierellales</taxon>
        <taxon>Mortierellaceae</taxon>
        <taxon>Mortierella</taxon>
    </lineage>
</organism>
<evidence type="ECO:0000259" key="15">
    <source>
        <dbReference type="Pfam" id="PF04811"/>
    </source>
</evidence>
<feature type="domain" description="Sec23/Sec24 helical" evidence="16">
    <location>
        <begin position="888"/>
        <end position="991"/>
    </location>
</feature>
<evidence type="ECO:0000259" key="17">
    <source>
        <dbReference type="Pfam" id="PF08033"/>
    </source>
</evidence>
<dbReference type="SUPFAM" id="SSF81811">
    <property type="entry name" value="Helical domain of Sec23/24"/>
    <property type="match status" value="1"/>
</dbReference>
<dbReference type="Pfam" id="PF04815">
    <property type="entry name" value="Sec23_helical"/>
    <property type="match status" value="1"/>
</dbReference>
<dbReference type="GO" id="GO:0070971">
    <property type="term" value="C:endoplasmic reticulum exit site"/>
    <property type="evidence" value="ECO:0007669"/>
    <property type="project" value="TreeGrafter"/>
</dbReference>
<dbReference type="PANTHER" id="PTHR13803:SF39">
    <property type="entry name" value="SECRETORY 24AB, ISOFORM A"/>
    <property type="match status" value="1"/>
</dbReference>
<dbReference type="GO" id="GO:0006886">
    <property type="term" value="P:intracellular protein transport"/>
    <property type="evidence" value="ECO:0007669"/>
    <property type="project" value="InterPro"/>
</dbReference>
<feature type="compositionally biased region" description="Pro residues" evidence="12">
    <location>
        <begin position="1"/>
        <end position="14"/>
    </location>
</feature>
<evidence type="ECO:0000256" key="8">
    <source>
        <dbReference type="ARBA" id="ARBA00022892"/>
    </source>
</evidence>
<dbReference type="InterPro" id="IPR006896">
    <property type="entry name" value="Sec23/24_trunk_dom"/>
</dbReference>
<evidence type="ECO:0000256" key="2">
    <source>
        <dbReference type="ARBA" id="ARBA00004496"/>
    </source>
</evidence>
<feature type="compositionally biased region" description="Low complexity" evidence="12">
    <location>
        <begin position="15"/>
        <end position="37"/>
    </location>
</feature>
<evidence type="ECO:0000256" key="1">
    <source>
        <dbReference type="ARBA" id="ARBA00004394"/>
    </source>
</evidence>
<dbReference type="GO" id="GO:0008270">
    <property type="term" value="F:zinc ion binding"/>
    <property type="evidence" value="ECO:0007669"/>
    <property type="project" value="InterPro"/>
</dbReference>
<dbReference type="CDD" id="cd01479">
    <property type="entry name" value="Sec24-like"/>
    <property type="match status" value="1"/>
</dbReference>
<dbReference type="InterPro" id="IPR036465">
    <property type="entry name" value="vWFA_dom_sf"/>
</dbReference>
<evidence type="ECO:0000256" key="3">
    <source>
        <dbReference type="ARBA" id="ARBA00004586"/>
    </source>
</evidence>
<dbReference type="GO" id="GO:0030127">
    <property type="term" value="C:COPII vesicle coat"/>
    <property type="evidence" value="ECO:0007669"/>
    <property type="project" value="InterPro"/>
</dbReference>
<gene>
    <name evidence="18" type="primary">SEC24</name>
    <name evidence="18" type="ORF">BG011_006891</name>
</gene>
<feature type="compositionally biased region" description="Pro residues" evidence="12">
    <location>
        <begin position="197"/>
        <end position="211"/>
    </location>
</feature>
<keyword evidence="10" id="KW-0333">Golgi apparatus</keyword>
<dbReference type="Gene3D" id="2.60.40.1670">
    <property type="entry name" value="beta-sandwich domain of Sec23/24"/>
    <property type="match status" value="1"/>
</dbReference>
<dbReference type="InterPro" id="IPR036174">
    <property type="entry name" value="Znf_Sec23_Sec24_sf"/>
</dbReference>
<evidence type="ECO:0000259" key="13">
    <source>
        <dbReference type="Pfam" id="PF00626"/>
    </source>
</evidence>
<dbReference type="InterPro" id="IPR006900">
    <property type="entry name" value="Sec23/24_helical_dom"/>
</dbReference>
<keyword evidence="11" id="KW-0472">Membrane</keyword>
<dbReference type="InterPro" id="IPR036175">
    <property type="entry name" value="Sec23/24_helical_dom_sf"/>
</dbReference>
<dbReference type="GO" id="GO:0090110">
    <property type="term" value="P:COPII-coated vesicle cargo loading"/>
    <property type="evidence" value="ECO:0007669"/>
    <property type="project" value="TreeGrafter"/>
</dbReference>
<keyword evidence="8" id="KW-0931">ER-Golgi transport</keyword>
<dbReference type="GO" id="GO:0000149">
    <property type="term" value="F:SNARE binding"/>
    <property type="evidence" value="ECO:0007669"/>
    <property type="project" value="TreeGrafter"/>
</dbReference>
<reference evidence="18" key="1">
    <citation type="journal article" date="2020" name="Fungal Divers.">
        <title>Resolving the Mortierellaceae phylogeny through synthesis of multi-gene phylogenetics and phylogenomics.</title>
        <authorList>
            <person name="Vandepol N."/>
            <person name="Liber J."/>
            <person name="Desiro A."/>
            <person name="Na H."/>
            <person name="Kennedy M."/>
            <person name="Barry K."/>
            <person name="Grigoriev I.V."/>
            <person name="Miller A.N."/>
            <person name="O'Donnell K."/>
            <person name="Stajich J.E."/>
            <person name="Bonito G."/>
        </authorList>
    </citation>
    <scope>NUCLEOTIDE SEQUENCE</scope>
    <source>
        <strain evidence="18">KOD948</strain>
    </source>
</reference>
<evidence type="ECO:0000256" key="6">
    <source>
        <dbReference type="ARBA" id="ARBA00022490"/>
    </source>
</evidence>
<dbReference type="SUPFAM" id="SSF53300">
    <property type="entry name" value="vWA-like"/>
    <property type="match status" value="1"/>
</dbReference>
<dbReference type="OrthoDB" id="49016at2759"/>
<feature type="compositionally biased region" description="Low complexity" evidence="12">
    <location>
        <begin position="185"/>
        <end position="196"/>
    </location>
</feature>
<evidence type="ECO:0000256" key="7">
    <source>
        <dbReference type="ARBA" id="ARBA00022824"/>
    </source>
</evidence>
<dbReference type="InterPro" id="IPR050550">
    <property type="entry name" value="SEC23_SEC24_subfamily"/>
</dbReference>
<dbReference type="Proteomes" id="UP000726737">
    <property type="component" value="Unassembled WGS sequence"/>
</dbReference>
<feature type="region of interest" description="Disordered" evidence="12">
    <location>
        <begin position="1"/>
        <end position="323"/>
    </location>
</feature>
<dbReference type="InterPro" id="IPR012990">
    <property type="entry name" value="Beta-sandwich_Sec23_24"/>
</dbReference>
<keyword evidence="7" id="KW-0256">Endoplasmic reticulum</keyword>
<evidence type="ECO:0000259" key="16">
    <source>
        <dbReference type="Pfam" id="PF04815"/>
    </source>
</evidence>
<comment type="subcellular location">
    <subcellularLocation>
        <location evidence="2">Cytoplasm</location>
    </subcellularLocation>
    <subcellularLocation>
        <location evidence="3">Endoplasmic reticulum membrane</location>
    </subcellularLocation>
    <subcellularLocation>
        <location evidence="1">Golgi apparatus membrane</location>
    </subcellularLocation>
</comment>
<feature type="domain" description="Zinc finger Sec23/Sec24-type" evidence="14">
    <location>
        <begin position="476"/>
        <end position="513"/>
    </location>
</feature>
<evidence type="ECO:0000313" key="18">
    <source>
        <dbReference type="EMBL" id="KAG0264415.1"/>
    </source>
</evidence>
<dbReference type="SUPFAM" id="SSF81995">
    <property type="entry name" value="beta-sandwich domain of Sec23/24"/>
    <property type="match status" value="1"/>
</dbReference>
<dbReference type="GO" id="GO:0005789">
    <property type="term" value="C:endoplasmic reticulum membrane"/>
    <property type="evidence" value="ECO:0007669"/>
    <property type="project" value="UniProtKB-SubCell"/>
</dbReference>
<comment type="caution">
    <text evidence="18">The sequence shown here is derived from an EMBL/GenBank/DDBJ whole genome shotgun (WGS) entry which is preliminary data.</text>
</comment>
<dbReference type="Gene3D" id="1.20.120.730">
    <property type="entry name" value="Sec23/Sec24 helical domain"/>
    <property type="match status" value="1"/>
</dbReference>
<dbReference type="Pfam" id="PF08033">
    <property type="entry name" value="Sec23_BS"/>
    <property type="match status" value="1"/>
</dbReference>
<accession>A0A9P6QD06</accession>
<dbReference type="Gene3D" id="2.30.30.380">
    <property type="entry name" value="Zn-finger domain of Sec23/24"/>
    <property type="match status" value="1"/>
</dbReference>
<proteinExistence type="inferred from homology"/>
<comment type="similarity">
    <text evidence="4">Belongs to the SEC23/SEC24 family. SEC24 subfamily.</text>
</comment>
<dbReference type="SUPFAM" id="SSF82919">
    <property type="entry name" value="Zn-finger domain of Sec23/24"/>
    <property type="match status" value="1"/>
</dbReference>
<evidence type="ECO:0000256" key="5">
    <source>
        <dbReference type="ARBA" id="ARBA00022448"/>
    </source>
</evidence>
<evidence type="ECO:0000256" key="10">
    <source>
        <dbReference type="ARBA" id="ARBA00023034"/>
    </source>
</evidence>
<dbReference type="SUPFAM" id="SSF82754">
    <property type="entry name" value="C-terminal, gelsolin-like domain of Sec23/24"/>
    <property type="match status" value="1"/>
</dbReference>
<dbReference type="Pfam" id="PF04811">
    <property type="entry name" value="Sec23_trunk"/>
    <property type="match status" value="1"/>
</dbReference>
<dbReference type="GO" id="GO:0000139">
    <property type="term" value="C:Golgi membrane"/>
    <property type="evidence" value="ECO:0007669"/>
    <property type="project" value="UniProtKB-SubCell"/>
</dbReference>